<evidence type="ECO:0000313" key="3">
    <source>
        <dbReference type="Proteomes" id="UP000254051"/>
    </source>
</evidence>
<organism evidence="2 3">
    <name type="scientific">Faecalicatena contorta</name>
    <dbReference type="NCBI Taxonomy" id="39482"/>
    <lineage>
        <taxon>Bacteria</taxon>
        <taxon>Bacillati</taxon>
        <taxon>Bacillota</taxon>
        <taxon>Clostridia</taxon>
        <taxon>Lachnospirales</taxon>
        <taxon>Lachnospiraceae</taxon>
        <taxon>Faecalicatena</taxon>
    </lineage>
</organism>
<dbReference type="RefSeq" id="WP_181392763.1">
    <property type="nucleotide sequence ID" value="NZ_QGDS01000003.1"/>
</dbReference>
<dbReference type="AlphaFoldDB" id="A0A316ALY8"/>
<reference evidence="3" key="1">
    <citation type="submission" date="2017-07" db="EMBL/GenBank/DDBJ databases">
        <authorList>
            <person name="Varghese N."/>
            <person name="Submissions S."/>
        </authorList>
    </citation>
    <scope>NUCLEOTIDE SEQUENCE [LARGE SCALE GENOMIC DNA]</scope>
    <source>
        <strain evidence="3">NLAE-zl-C134</strain>
    </source>
</reference>
<evidence type="ECO:0000313" key="2">
    <source>
        <dbReference type="EMBL" id="SUQ13605.1"/>
    </source>
</evidence>
<name>A0A316ALY8_9FIRM</name>
<accession>A0A316ALY8</accession>
<evidence type="ECO:0000256" key="1">
    <source>
        <dbReference type="SAM" id="MobiDB-lite"/>
    </source>
</evidence>
<gene>
    <name evidence="2" type="ORF">SAMN05216529_103337</name>
</gene>
<dbReference type="EMBL" id="UHJJ01000003">
    <property type="protein sequence ID" value="SUQ13605.1"/>
    <property type="molecule type" value="Genomic_DNA"/>
</dbReference>
<keyword evidence="3" id="KW-1185">Reference proteome</keyword>
<sequence>MRRRLVIDGNAVYEIDEDCMLRKRMDSERAEKEKKGREKEKNQEQSK</sequence>
<protein>
    <submittedName>
        <fullName evidence="2">Uncharacterized protein</fullName>
    </submittedName>
</protein>
<dbReference type="Proteomes" id="UP000254051">
    <property type="component" value="Unassembled WGS sequence"/>
</dbReference>
<feature type="region of interest" description="Disordered" evidence="1">
    <location>
        <begin position="22"/>
        <end position="47"/>
    </location>
</feature>
<proteinExistence type="predicted"/>